<dbReference type="AlphaFoldDB" id="A0A972GZW1"/>
<dbReference type="SUPFAM" id="SSF51735">
    <property type="entry name" value="NAD(P)-binding Rossmann-fold domains"/>
    <property type="match status" value="1"/>
</dbReference>
<name>A0A972GZW1_9BACL</name>
<dbReference type="Proteomes" id="UP000641588">
    <property type="component" value="Unassembled WGS sequence"/>
</dbReference>
<accession>A0A972GZW1</accession>
<dbReference type="SUPFAM" id="SSF50129">
    <property type="entry name" value="GroES-like"/>
    <property type="match status" value="1"/>
</dbReference>
<keyword evidence="1 4" id="KW-0479">Metal-binding</keyword>
<dbReference type="PANTHER" id="PTHR43401">
    <property type="entry name" value="L-THREONINE 3-DEHYDROGENASE"/>
    <property type="match status" value="1"/>
</dbReference>
<evidence type="ECO:0000313" key="8">
    <source>
        <dbReference type="Proteomes" id="UP000641588"/>
    </source>
</evidence>
<feature type="domain" description="Alcohol dehydrogenase-like C-terminal" evidence="5">
    <location>
        <begin position="170"/>
        <end position="294"/>
    </location>
</feature>
<feature type="domain" description="Alcohol dehydrogenase-like N-terminal" evidence="6">
    <location>
        <begin position="28"/>
        <end position="130"/>
    </location>
</feature>
<organism evidence="7 8">
    <name type="scientific">Paenibacillus foliorum</name>
    <dbReference type="NCBI Taxonomy" id="2654974"/>
    <lineage>
        <taxon>Bacteria</taxon>
        <taxon>Bacillati</taxon>
        <taxon>Bacillota</taxon>
        <taxon>Bacilli</taxon>
        <taxon>Bacillales</taxon>
        <taxon>Paenibacillaceae</taxon>
        <taxon>Paenibacillus</taxon>
    </lineage>
</organism>
<sequence>MLTRSAYLKAPWQFEIRQVELPDEPPYGTVLIKVEACGICGTDLTAAEEKAKDWKAFGHEVAGVIEKIGEGCEGLHIGEKVVLESSSFCGKCELCRNGRVDLCNKAPNFWKEPAMGFSDYMMAPACCVVPYEGLTPEVACLAEPAGVAWDMVKTADIQMGDRVCIIGPGPIGLMAIPLALRSGAEKVVCIGRPGNENRLELAGQLGAEPLLLNSGFLEQEELYRQFDHVLMTAPVRFLPEVFPYLAFGGRVTYIGIGTGSGVIQFDANEFHFRKLQLRASHATPAIYYPIVLKLLKNGTIPGDKILSHTMELNDIDKAMRRFTEDKGSIIKMAIKP</sequence>
<evidence type="ECO:0000259" key="6">
    <source>
        <dbReference type="Pfam" id="PF08240"/>
    </source>
</evidence>
<keyword evidence="2 4" id="KW-0862">Zinc</keyword>
<dbReference type="InterPro" id="IPR011032">
    <property type="entry name" value="GroES-like_sf"/>
</dbReference>
<dbReference type="GO" id="GO:0016491">
    <property type="term" value="F:oxidoreductase activity"/>
    <property type="evidence" value="ECO:0007669"/>
    <property type="project" value="UniProtKB-KW"/>
</dbReference>
<evidence type="ECO:0000256" key="3">
    <source>
        <dbReference type="ARBA" id="ARBA00023002"/>
    </source>
</evidence>
<protein>
    <submittedName>
        <fullName evidence="7">Alcohol dehydrogenase catalytic domain-containing protein</fullName>
    </submittedName>
</protein>
<comment type="similarity">
    <text evidence="4">Belongs to the zinc-containing alcohol dehydrogenase family.</text>
</comment>
<evidence type="ECO:0000256" key="4">
    <source>
        <dbReference type="RuleBase" id="RU361277"/>
    </source>
</evidence>
<dbReference type="GO" id="GO:0008270">
    <property type="term" value="F:zinc ion binding"/>
    <property type="evidence" value="ECO:0007669"/>
    <property type="project" value="InterPro"/>
</dbReference>
<dbReference type="Pfam" id="PF08240">
    <property type="entry name" value="ADH_N"/>
    <property type="match status" value="1"/>
</dbReference>
<dbReference type="InterPro" id="IPR013154">
    <property type="entry name" value="ADH-like_N"/>
</dbReference>
<evidence type="ECO:0000256" key="1">
    <source>
        <dbReference type="ARBA" id="ARBA00022723"/>
    </source>
</evidence>
<evidence type="ECO:0000259" key="5">
    <source>
        <dbReference type="Pfam" id="PF00107"/>
    </source>
</evidence>
<dbReference type="Gene3D" id="3.40.50.720">
    <property type="entry name" value="NAD(P)-binding Rossmann-like Domain"/>
    <property type="match status" value="1"/>
</dbReference>
<dbReference type="Pfam" id="PF00107">
    <property type="entry name" value="ADH_zinc_N"/>
    <property type="match status" value="1"/>
</dbReference>
<evidence type="ECO:0000256" key="2">
    <source>
        <dbReference type="ARBA" id="ARBA00022833"/>
    </source>
</evidence>
<dbReference type="Gene3D" id="3.90.180.10">
    <property type="entry name" value="Medium-chain alcohol dehydrogenases, catalytic domain"/>
    <property type="match status" value="1"/>
</dbReference>
<dbReference type="InterPro" id="IPR050129">
    <property type="entry name" value="Zn_alcohol_dh"/>
</dbReference>
<dbReference type="InterPro" id="IPR013149">
    <property type="entry name" value="ADH-like_C"/>
</dbReference>
<comment type="caution">
    <text evidence="7">The sequence shown here is derived from an EMBL/GenBank/DDBJ whole genome shotgun (WGS) entry which is preliminary data.</text>
</comment>
<dbReference type="InterPro" id="IPR036291">
    <property type="entry name" value="NAD(P)-bd_dom_sf"/>
</dbReference>
<dbReference type="EMBL" id="WHOD01000049">
    <property type="protein sequence ID" value="NOU93631.1"/>
    <property type="molecule type" value="Genomic_DNA"/>
</dbReference>
<gene>
    <name evidence="7" type="ORF">GC093_10410</name>
</gene>
<reference evidence="7" key="1">
    <citation type="submission" date="2019-10" db="EMBL/GenBank/DDBJ databases">
        <title>Description of Paenibacillus glebae sp. nov.</title>
        <authorList>
            <person name="Carlier A."/>
            <person name="Qi S."/>
        </authorList>
    </citation>
    <scope>NUCLEOTIDE SEQUENCE</scope>
    <source>
        <strain evidence="7">LMG 31456</strain>
    </source>
</reference>
<proteinExistence type="inferred from homology"/>
<keyword evidence="8" id="KW-1185">Reference proteome</keyword>
<dbReference type="RefSeq" id="WP_171651832.1">
    <property type="nucleotide sequence ID" value="NZ_WHOD01000049.1"/>
</dbReference>
<dbReference type="InterPro" id="IPR002328">
    <property type="entry name" value="ADH_Zn_CS"/>
</dbReference>
<dbReference type="PANTHER" id="PTHR43401:SF2">
    <property type="entry name" value="L-THREONINE 3-DEHYDROGENASE"/>
    <property type="match status" value="1"/>
</dbReference>
<dbReference type="PROSITE" id="PS00059">
    <property type="entry name" value="ADH_ZINC"/>
    <property type="match status" value="1"/>
</dbReference>
<evidence type="ECO:0000313" key="7">
    <source>
        <dbReference type="EMBL" id="NOU93631.1"/>
    </source>
</evidence>
<comment type="cofactor">
    <cofactor evidence="4">
        <name>Zn(2+)</name>
        <dbReference type="ChEBI" id="CHEBI:29105"/>
    </cofactor>
</comment>
<keyword evidence="3" id="KW-0560">Oxidoreductase</keyword>